<sequence>MFSLTRTNSSFELKYNDNKKTPTRKPFLQLNNSNLNTINNNKVINKELIKNDIIGKYSRATNQHSKRSMNSLHIMNLPKESSLLNNNIGDFKIDEELKKASNVYNDYNYDLEGETLEDEPVSLLTKLSSPLKKKSVTIDTTDDSHKNMSIDAKRVLMNNRLPSFSFSYSFDPSVSVNSNSSQIEQNTENNGINKEQMKKFINGLKDAKLKYEYKRKKHDTNKKITKIDSFKENSMKPKSQPLCNKHSALSISVAESLLTLTKNKK</sequence>
<dbReference type="AlphaFoldDB" id="A0A1B7TG24"/>
<proteinExistence type="predicted"/>
<reference evidence="2" key="1">
    <citation type="journal article" date="2016" name="Proc. Natl. Acad. Sci. U.S.A.">
        <title>Comparative genomics of biotechnologically important yeasts.</title>
        <authorList>
            <person name="Riley R."/>
            <person name="Haridas S."/>
            <person name="Wolfe K.H."/>
            <person name="Lopes M.R."/>
            <person name="Hittinger C.T."/>
            <person name="Goeker M."/>
            <person name="Salamov A.A."/>
            <person name="Wisecaver J.H."/>
            <person name="Long T.M."/>
            <person name="Calvey C.H."/>
            <person name="Aerts A.L."/>
            <person name="Barry K.W."/>
            <person name="Choi C."/>
            <person name="Clum A."/>
            <person name="Coughlan A.Y."/>
            <person name="Deshpande S."/>
            <person name="Douglass A.P."/>
            <person name="Hanson S.J."/>
            <person name="Klenk H.-P."/>
            <person name="LaButti K.M."/>
            <person name="Lapidus A."/>
            <person name="Lindquist E.A."/>
            <person name="Lipzen A.M."/>
            <person name="Meier-Kolthoff J.P."/>
            <person name="Ohm R.A."/>
            <person name="Otillar R.P."/>
            <person name="Pangilinan J.L."/>
            <person name="Peng Y."/>
            <person name="Rokas A."/>
            <person name="Rosa C.A."/>
            <person name="Scheuner C."/>
            <person name="Sibirny A.A."/>
            <person name="Slot J.C."/>
            <person name="Stielow J.B."/>
            <person name="Sun H."/>
            <person name="Kurtzman C.P."/>
            <person name="Blackwell M."/>
            <person name="Grigoriev I.V."/>
            <person name="Jeffries T.W."/>
        </authorList>
    </citation>
    <scope>NUCLEOTIDE SEQUENCE [LARGE SCALE GENOMIC DNA]</scope>
    <source>
        <strain evidence="2">NRRL Y-1626</strain>
    </source>
</reference>
<accession>A0A1B7TG24</accession>
<evidence type="ECO:0000313" key="2">
    <source>
        <dbReference type="Proteomes" id="UP000092321"/>
    </source>
</evidence>
<protein>
    <submittedName>
        <fullName evidence="1">Uncharacterized protein</fullName>
    </submittedName>
</protein>
<name>A0A1B7TG24_9ASCO</name>
<evidence type="ECO:0000313" key="1">
    <source>
        <dbReference type="EMBL" id="OBA27697.1"/>
    </source>
</evidence>
<comment type="caution">
    <text evidence="1">The sequence shown here is derived from an EMBL/GenBank/DDBJ whole genome shotgun (WGS) entry which is preliminary data.</text>
</comment>
<gene>
    <name evidence="1" type="ORF">HANVADRAFT_52134</name>
</gene>
<dbReference type="Proteomes" id="UP000092321">
    <property type="component" value="Unassembled WGS sequence"/>
</dbReference>
<keyword evidence="2" id="KW-1185">Reference proteome</keyword>
<dbReference type="EMBL" id="LXPE01000007">
    <property type="protein sequence ID" value="OBA27697.1"/>
    <property type="molecule type" value="Genomic_DNA"/>
</dbReference>
<organism evidence="1 2">
    <name type="scientific">Hanseniaspora valbyensis NRRL Y-1626</name>
    <dbReference type="NCBI Taxonomy" id="766949"/>
    <lineage>
        <taxon>Eukaryota</taxon>
        <taxon>Fungi</taxon>
        <taxon>Dikarya</taxon>
        <taxon>Ascomycota</taxon>
        <taxon>Saccharomycotina</taxon>
        <taxon>Saccharomycetes</taxon>
        <taxon>Saccharomycodales</taxon>
        <taxon>Saccharomycodaceae</taxon>
        <taxon>Hanseniaspora</taxon>
    </lineage>
</organism>